<keyword evidence="4 8" id="KW-0812">Transmembrane</keyword>
<accession>A0ABM6M542</accession>
<keyword evidence="1" id="KW-1003">Cell membrane</keyword>
<feature type="domain" description="Glycosyltransferase 2-like" evidence="9">
    <location>
        <begin position="25"/>
        <end position="192"/>
    </location>
</feature>
<evidence type="ECO:0000313" key="10">
    <source>
        <dbReference type="EMBL" id="ASR50926.1"/>
    </source>
</evidence>
<evidence type="ECO:0000259" key="9">
    <source>
        <dbReference type="Pfam" id="PF00535"/>
    </source>
</evidence>
<dbReference type="CDD" id="cd04187">
    <property type="entry name" value="DPM1_like_bac"/>
    <property type="match status" value="1"/>
</dbReference>
<dbReference type="Proteomes" id="UP000258016">
    <property type="component" value="Chromosome"/>
</dbReference>
<dbReference type="Gene3D" id="3.90.550.10">
    <property type="entry name" value="Spore Coat Polysaccharide Biosynthesis Protein SpsA, Chain A"/>
    <property type="match status" value="1"/>
</dbReference>
<dbReference type="InterPro" id="IPR001173">
    <property type="entry name" value="Glyco_trans_2-like"/>
</dbReference>
<dbReference type="PANTHER" id="PTHR48090">
    <property type="entry name" value="UNDECAPRENYL-PHOSPHATE 4-DEOXY-4-FORMAMIDO-L-ARABINOSE TRANSFERASE-RELATED"/>
    <property type="match status" value="1"/>
</dbReference>
<dbReference type="InterPro" id="IPR050256">
    <property type="entry name" value="Glycosyltransferase_2"/>
</dbReference>
<gene>
    <name evidence="10" type="ORF">B5J99_05095</name>
</gene>
<evidence type="ECO:0000256" key="1">
    <source>
        <dbReference type="ARBA" id="ARBA00022475"/>
    </source>
</evidence>
<evidence type="ECO:0000256" key="5">
    <source>
        <dbReference type="ARBA" id="ARBA00022985"/>
    </source>
</evidence>
<feature type="transmembrane region" description="Helical" evidence="8">
    <location>
        <begin position="255"/>
        <end position="276"/>
    </location>
</feature>
<proteinExistence type="predicted"/>
<evidence type="ECO:0000256" key="6">
    <source>
        <dbReference type="ARBA" id="ARBA00022989"/>
    </source>
</evidence>
<evidence type="ECO:0000313" key="11">
    <source>
        <dbReference type="Proteomes" id="UP000258016"/>
    </source>
</evidence>
<dbReference type="PANTHER" id="PTHR48090:SF3">
    <property type="entry name" value="UNDECAPRENYL-PHOSPHATE 4-DEOXY-4-FORMAMIDO-L-ARABINOSE TRANSFERASE"/>
    <property type="match status" value="1"/>
</dbReference>
<evidence type="ECO:0000256" key="8">
    <source>
        <dbReference type="SAM" id="Phobius"/>
    </source>
</evidence>
<keyword evidence="2" id="KW-0328">Glycosyltransferase</keyword>
<reference evidence="10 11" key="1">
    <citation type="submission" date="2017-03" db="EMBL/GenBank/DDBJ databases">
        <title>Complete genome sequence of Blastomonas fulva degrading microcsystin LR.</title>
        <authorList>
            <person name="Lee H.-g."/>
            <person name="Jin L."/>
            <person name="oh H.-M."/>
        </authorList>
    </citation>
    <scope>NUCLEOTIDE SEQUENCE [LARGE SCALE GENOMIC DNA]</scope>
    <source>
        <strain evidence="10 11">T2</strain>
    </source>
</reference>
<dbReference type="SUPFAM" id="SSF53448">
    <property type="entry name" value="Nucleotide-diphospho-sugar transferases"/>
    <property type="match status" value="1"/>
</dbReference>
<keyword evidence="5" id="KW-0448">Lipopolysaccharide biosynthesis</keyword>
<evidence type="ECO:0000256" key="2">
    <source>
        <dbReference type="ARBA" id="ARBA00022676"/>
    </source>
</evidence>
<dbReference type="GO" id="GO:0016740">
    <property type="term" value="F:transferase activity"/>
    <property type="evidence" value="ECO:0007669"/>
    <property type="project" value="UniProtKB-KW"/>
</dbReference>
<name>A0ABM6M542_9SPHN</name>
<keyword evidence="7 8" id="KW-0472">Membrane</keyword>
<keyword evidence="6 8" id="KW-1133">Transmembrane helix</keyword>
<organism evidence="10 11">
    <name type="scientific">Blastomonas fulva</name>
    <dbReference type="NCBI Taxonomy" id="1550728"/>
    <lineage>
        <taxon>Bacteria</taxon>
        <taxon>Pseudomonadati</taxon>
        <taxon>Pseudomonadota</taxon>
        <taxon>Alphaproteobacteria</taxon>
        <taxon>Sphingomonadales</taxon>
        <taxon>Sphingomonadaceae</taxon>
        <taxon>Blastomonas</taxon>
    </lineage>
</organism>
<dbReference type="InterPro" id="IPR029044">
    <property type="entry name" value="Nucleotide-diphossugar_trans"/>
</dbReference>
<dbReference type="Pfam" id="PF00535">
    <property type="entry name" value="Glycos_transf_2"/>
    <property type="match status" value="1"/>
</dbReference>
<dbReference type="EMBL" id="CP020083">
    <property type="protein sequence ID" value="ASR50926.1"/>
    <property type="molecule type" value="Genomic_DNA"/>
</dbReference>
<feature type="transmembrane region" description="Helical" evidence="8">
    <location>
        <begin position="288"/>
        <end position="313"/>
    </location>
</feature>
<evidence type="ECO:0000256" key="7">
    <source>
        <dbReference type="ARBA" id="ARBA00023136"/>
    </source>
</evidence>
<protein>
    <submittedName>
        <fullName evidence="10">Bactoprenol glucosyl transferase</fullName>
    </submittedName>
</protein>
<keyword evidence="11" id="KW-1185">Reference proteome</keyword>
<sequence>MRDRGMIEGLTFEAAPEAVTRPLVSLIVPVLNEQDAVIPFVQAIDGMVQSQWPVLEDRPRLEIIFVDDGSTDATAAVLRGLCAGDKRVKLIQLSRNFGKEAALSAGLKASRGDAVVPMDVDLQDPPELLRPMIDRWQSGVQVVNARRCDRSSDTMFKRSSAQLFYKAINSLADHPIAEDVGDFRLFDRAAVDALNQMTEHSRFNKGLFSWIGFRTETLDYVRPQRAVGDTKWKFSKLLALAVDGIVASTTFPLRIWTILGSVISLLAFGYAGFLVIRTVLFGVDTPGYASLMAAVLMLGGLNLLSLGLMGEYIGRIAKQVRGRPLYIVADKVGF</sequence>
<evidence type="ECO:0000256" key="4">
    <source>
        <dbReference type="ARBA" id="ARBA00022692"/>
    </source>
</evidence>
<keyword evidence="3 10" id="KW-0808">Transferase</keyword>
<evidence type="ECO:0000256" key="3">
    <source>
        <dbReference type="ARBA" id="ARBA00022679"/>
    </source>
</evidence>